<proteinExistence type="predicted"/>
<dbReference type="RefSeq" id="WP_281817327.1">
    <property type="nucleotide sequence ID" value="NZ_BRLB01000012.1"/>
</dbReference>
<gene>
    <name evidence="1" type="ORF">SH1V18_33020</name>
</gene>
<dbReference type="Gene3D" id="3.40.50.2000">
    <property type="entry name" value="Glycogen Phosphorylase B"/>
    <property type="match status" value="2"/>
</dbReference>
<comment type="caution">
    <text evidence="1">The sequence shown here is derived from an EMBL/GenBank/DDBJ whole genome shotgun (WGS) entry which is preliminary data.</text>
</comment>
<dbReference type="EMBL" id="BRLB01000012">
    <property type="protein sequence ID" value="GKX30822.1"/>
    <property type="molecule type" value="Genomic_DNA"/>
</dbReference>
<reference evidence="1" key="1">
    <citation type="submission" date="2022-06" db="EMBL/GenBank/DDBJ databases">
        <title>Vallitalea longa sp. nov., an anaerobic bacterium isolated from marine sediment.</title>
        <authorList>
            <person name="Hirano S."/>
            <person name="Terahara T."/>
            <person name="Mori K."/>
            <person name="Hamada M."/>
            <person name="Matsumoto R."/>
            <person name="Kobayashi T."/>
        </authorList>
    </citation>
    <scope>NUCLEOTIDE SEQUENCE</scope>
    <source>
        <strain evidence="1">SH18-1</strain>
    </source>
</reference>
<evidence type="ECO:0000313" key="1">
    <source>
        <dbReference type="EMBL" id="GKX30822.1"/>
    </source>
</evidence>
<evidence type="ECO:0008006" key="3">
    <source>
        <dbReference type="Google" id="ProtNLM"/>
    </source>
</evidence>
<sequence>MKAYFFLIPSGNSTTTYSNRLFADALKKLGYDIHIIFDLKEKYNILENPDCDAIFFQKTIQCPAHTKKHIQHLKNKIKLIHIDDDFHDMKSIEKLETIKMTDLILVGTHSHKEVLKEYTDVPIEVISCMIDFENYTYVKAKDKFNKPLIISWQQACADAYVNDLLMIAEPLIRIHEKYNTRLQLYGWHMGKDYRDLRYKITEKLPFAELIEYEPFSGYLTNIVPRIVNSDIFIMPYIKDNSRLGKSGFGLKRLMYSGLPIVASDTQHHRTLIKNGINGFLADTEEQWYKYMELLTISQSLRKSFSIKSRNIIEREYSNDKVIKHFIDVINRHYYIFD</sequence>
<dbReference type="AlphaFoldDB" id="A0A9W5YC86"/>
<dbReference type="Pfam" id="PF13692">
    <property type="entry name" value="Glyco_trans_1_4"/>
    <property type="match status" value="1"/>
</dbReference>
<organism evidence="1 2">
    <name type="scientific">Vallitalea longa</name>
    <dbReference type="NCBI Taxonomy" id="2936439"/>
    <lineage>
        <taxon>Bacteria</taxon>
        <taxon>Bacillati</taxon>
        <taxon>Bacillota</taxon>
        <taxon>Clostridia</taxon>
        <taxon>Lachnospirales</taxon>
        <taxon>Vallitaleaceae</taxon>
        <taxon>Vallitalea</taxon>
    </lineage>
</organism>
<name>A0A9W5YC86_9FIRM</name>
<accession>A0A9W5YC86</accession>
<evidence type="ECO:0000313" key="2">
    <source>
        <dbReference type="Proteomes" id="UP001144256"/>
    </source>
</evidence>
<keyword evidence="2" id="KW-1185">Reference proteome</keyword>
<dbReference type="Proteomes" id="UP001144256">
    <property type="component" value="Unassembled WGS sequence"/>
</dbReference>
<dbReference type="SUPFAM" id="SSF53756">
    <property type="entry name" value="UDP-Glycosyltransferase/glycogen phosphorylase"/>
    <property type="match status" value="1"/>
</dbReference>
<protein>
    <recommendedName>
        <fullName evidence="3">Glycosyltransferase</fullName>
    </recommendedName>
</protein>